<accession>A0AAE1CUD3</accession>
<name>A0AAE1CUD3_9GAST</name>
<proteinExistence type="predicted"/>
<dbReference type="Proteomes" id="UP001283361">
    <property type="component" value="Unassembled WGS sequence"/>
</dbReference>
<keyword evidence="2" id="KW-1185">Reference proteome</keyword>
<dbReference type="AlphaFoldDB" id="A0AAE1CUD3"/>
<evidence type="ECO:0000313" key="2">
    <source>
        <dbReference type="Proteomes" id="UP001283361"/>
    </source>
</evidence>
<comment type="caution">
    <text evidence="1">The sequence shown here is derived from an EMBL/GenBank/DDBJ whole genome shotgun (WGS) entry which is preliminary data.</text>
</comment>
<evidence type="ECO:0000313" key="1">
    <source>
        <dbReference type="EMBL" id="KAK3735389.1"/>
    </source>
</evidence>
<organism evidence="1 2">
    <name type="scientific">Elysia crispata</name>
    <name type="common">lettuce slug</name>
    <dbReference type="NCBI Taxonomy" id="231223"/>
    <lineage>
        <taxon>Eukaryota</taxon>
        <taxon>Metazoa</taxon>
        <taxon>Spiralia</taxon>
        <taxon>Lophotrochozoa</taxon>
        <taxon>Mollusca</taxon>
        <taxon>Gastropoda</taxon>
        <taxon>Heterobranchia</taxon>
        <taxon>Euthyneura</taxon>
        <taxon>Panpulmonata</taxon>
        <taxon>Sacoglossa</taxon>
        <taxon>Placobranchoidea</taxon>
        <taxon>Plakobranchidae</taxon>
        <taxon>Elysia</taxon>
    </lineage>
</organism>
<sequence>MQNFQVDYLCDSPPFETNSNSKTKYSTLTKGIMQLKPFCCYTCGRSAHHKIAAIQEYIGLRSTTCY</sequence>
<protein>
    <submittedName>
        <fullName evidence="1">Uncharacterized protein</fullName>
    </submittedName>
</protein>
<reference evidence="1" key="1">
    <citation type="journal article" date="2023" name="G3 (Bethesda)">
        <title>A reference genome for the long-term kleptoplast-retaining sea slug Elysia crispata morphotype clarki.</title>
        <authorList>
            <person name="Eastman K.E."/>
            <person name="Pendleton A.L."/>
            <person name="Shaikh M.A."/>
            <person name="Suttiyut T."/>
            <person name="Ogas R."/>
            <person name="Tomko P."/>
            <person name="Gavelis G."/>
            <person name="Widhalm J.R."/>
            <person name="Wisecaver J.H."/>
        </authorList>
    </citation>
    <scope>NUCLEOTIDE SEQUENCE</scope>
    <source>
        <strain evidence="1">ECLA1</strain>
    </source>
</reference>
<dbReference type="EMBL" id="JAWDGP010006793">
    <property type="protein sequence ID" value="KAK3735389.1"/>
    <property type="molecule type" value="Genomic_DNA"/>
</dbReference>
<gene>
    <name evidence="1" type="ORF">RRG08_017054</name>
</gene>